<feature type="transmembrane region" description="Helical" evidence="3">
    <location>
        <begin position="335"/>
        <end position="356"/>
    </location>
</feature>
<accession>A0A8J2MIV5</accession>
<dbReference type="SUPFAM" id="SSF103473">
    <property type="entry name" value="MFS general substrate transporter"/>
    <property type="match status" value="1"/>
</dbReference>
<dbReference type="Pfam" id="PF01770">
    <property type="entry name" value="Folate_carrier"/>
    <property type="match status" value="1"/>
</dbReference>
<keyword evidence="3" id="KW-0812">Transmembrane</keyword>
<keyword evidence="2" id="KW-0813">Transport</keyword>
<organism evidence="4 5">
    <name type="scientific">Cercopithifilaria johnstoni</name>
    <dbReference type="NCBI Taxonomy" id="2874296"/>
    <lineage>
        <taxon>Eukaryota</taxon>
        <taxon>Metazoa</taxon>
        <taxon>Ecdysozoa</taxon>
        <taxon>Nematoda</taxon>
        <taxon>Chromadorea</taxon>
        <taxon>Rhabditida</taxon>
        <taxon>Spirurina</taxon>
        <taxon>Spiruromorpha</taxon>
        <taxon>Filarioidea</taxon>
        <taxon>Onchocercidae</taxon>
        <taxon>Cercopithifilaria</taxon>
    </lineage>
</organism>
<keyword evidence="2 3" id="KW-0472">Membrane</keyword>
<dbReference type="PIRSF" id="PIRSF028739">
    <property type="entry name" value="Folate_carrier"/>
    <property type="match status" value="1"/>
</dbReference>
<feature type="transmembrane region" description="Helical" evidence="3">
    <location>
        <begin position="282"/>
        <end position="300"/>
    </location>
</feature>
<dbReference type="Proteomes" id="UP000746747">
    <property type="component" value="Unassembled WGS sequence"/>
</dbReference>
<comment type="similarity">
    <text evidence="1 2">Belongs to the reduced folate carrier (RFC) transporter (TC 2.A.48) family.</text>
</comment>
<dbReference type="PANTHER" id="PTHR10686:SF20">
    <property type="entry name" value="FOLATE TRANSPORTER 1"/>
    <property type="match status" value="1"/>
</dbReference>
<feature type="transmembrane region" description="Helical" evidence="3">
    <location>
        <begin position="45"/>
        <end position="65"/>
    </location>
</feature>
<dbReference type="Gene3D" id="1.20.1250.20">
    <property type="entry name" value="MFS general substrate transporter like domains"/>
    <property type="match status" value="1"/>
</dbReference>
<comment type="subcellular location">
    <subcellularLocation>
        <location evidence="2">Membrane</location>
        <topology evidence="2">Multi-pass membrane protein</topology>
    </subcellularLocation>
</comment>
<dbReference type="PANTHER" id="PTHR10686">
    <property type="entry name" value="FOLATE TRANSPORTER"/>
    <property type="match status" value="1"/>
</dbReference>
<comment type="caution">
    <text evidence="4">The sequence shown here is derived from an EMBL/GenBank/DDBJ whole genome shotgun (WGS) entry which is preliminary data.</text>
</comment>
<evidence type="ECO:0000256" key="3">
    <source>
        <dbReference type="SAM" id="Phobius"/>
    </source>
</evidence>
<feature type="transmembrane region" description="Helical" evidence="3">
    <location>
        <begin position="244"/>
        <end position="262"/>
    </location>
</feature>
<dbReference type="OrthoDB" id="18814at2759"/>
<feature type="transmembrane region" description="Helical" evidence="3">
    <location>
        <begin position="168"/>
        <end position="189"/>
    </location>
</feature>
<keyword evidence="5" id="KW-1185">Reference proteome</keyword>
<dbReference type="InterPro" id="IPR036259">
    <property type="entry name" value="MFS_trans_sf"/>
</dbReference>
<evidence type="ECO:0000256" key="2">
    <source>
        <dbReference type="PIRNR" id="PIRNR028739"/>
    </source>
</evidence>
<evidence type="ECO:0000313" key="5">
    <source>
        <dbReference type="Proteomes" id="UP000746747"/>
    </source>
</evidence>
<dbReference type="InterPro" id="IPR002666">
    <property type="entry name" value="Folate_carrier"/>
</dbReference>
<gene>
    <name evidence="4" type="ORF">CJOHNSTONI_LOCUS915</name>
</gene>
<dbReference type="AlphaFoldDB" id="A0A8J2MIV5"/>
<keyword evidence="3" id="KW-1133">Transmembrane helix</keyword>
<name>A0A8J2MIV5_9BILA</name>
<protein>
    <submittedName>
        <fullName evidence="4">Uncharacterized protein</fullName>
    </submittedName>
</protein>
<sequence>MYWKHVAYFMCLFGMIKKFRPATPFLTPFLISSYKNFTDVQLYSQIYPLWTYSYLIALIPTFFLTDILRHKPIVVLEAMSYCVSRAIILWGNKVWQMQLMEIISGLSAASDIAYVSYMYAVVEQKHFKCITSYVKTATLFGKFLAYGSGQLLISTHLISYLQLHEISFGSGCISLLIACLLPSISPNMIKNKNLREMENFDQTIEIHDEERVSLNAISATVHPGMKTHLQDAWKHLMVFKSKTAVFKWCIWWALASCGTFQVQNYVQNLWALLQQNGEAYNGITECAATLIGAIVCFFVQYMKIDWVKCGELILWINSMISAILLIVMSQTSSAFIAYILYIVFATIYQLLITAASTNIAIELTAANYGLVFGCNTFVALLLQTILTLIVVDKHGLALDIRTQFFIYGCYFGAVSAIFIFMLVQKLIGKIFVTEFTPTDQSPEKDTLT</sequence>
<evidence type="ECO:0000313" key="4">
    <source>
        <dbReference type="EMBL" id="CAG9530420.1"/>
    </source>
</evidence>
<proteinExistence type="inferred from homology"/>
<feature type="transmembrane region" description="Helical" evidence="3">
    <location>
        <begin position="403"/>
        <end position="423"/>
    </location>
</feature>
<feature type="transmembrane region" description="Helical" evidence="3">
    <location>
        <begin position="143"/>
        <end position="162"/>
    </location>
</feature>
<feature type="transmembrane region" description="Helical" evidence="3">
    <location>
        <begin position="368"/>
        <end position="391"/>
    </location>
</feature>
<dbReference type="GO" id="GO:0005886">
    <property type="term" value="C:plasma membrane"/>
    <property type="evidence" value="ECO:0007669"/>
    <property type="project" value="UniProtKB-UniRule"/>
</dbReference>
<reference evidence="4" key="1">
    <citation type="submission" date="2021-09" db="EMBL/GenBank/DDBJ databases">
        <authorList>
            <consortium name="Pathogen Informatics"/>
        </authorList>
    </citation>
    <scope>NUCLEOTIDE SEQUENCE</scope>
</reference>
<evidence type="ECO:0000256" key="1">
    <source>
        <dbReference type="ARBA" id="ARBA00005773"/>
    </source>
</evidence>
<feature type="transmembrane region" description="Helical" evidence="3">
    <location>
        <begin position="102"/>
        <end position="122"/>
    </location>
</feature>
<dbReference type="NCBIfam" id="TIGR00806">
    <property type="entry name" value="rfc"/>
    <property type="match status" value="1"/>
</dbReference>
<dbReference type="EMBL" id="CAKAEH010000256">
    <property type="protein sequence ID" value="CAG9530420.1"/>
    <property type="molecule type" value="Genomic_DNA"/>
</dbReference>
<dbReference type="GO" id="GO:0090482">
    <property type="term" value="F:vitamin transmembrane transporter activity"/>
    <property type="evidence" value="ECO:0007669"/>
    <property type="project" value="InterPro"/>
</dbReference>
<feature type="transmembrane region" description="Helical" evidence="3">
    <location>
        <begin position="312"/>
        <end position="329"/>
    </location>
</feature>